<accession>A0A382WAQ4</accession>
<sequence length="169" mass="18647">MAQSRKLDEKMLILLKQGKSFFHIGGSGHEAAQLAAAEVMRPTEDWIYPYYRDSALCLGLGMTGREQLLCSLARDEDPNSGGRQLPGHYSKKDLRIISQSSVTASQFLQAVGCAMAIVREGTKEIVYASAGEGSTSEGDYHEALNWASRERLPVIFHIEDNKYAISVHV</sequence>
<evidence type="ECO:0000256" key="1">
    <source>
        <dbReference type="ARBA" id="ARBA00023002"/>
    </source>
</evidence>
<dbReference type="GO" id="GO:0009083">
    <property type="term" value="P:branched-chain amino acid catabolic process"/>
    <property type="evidence" value="ECO:0007669"/>
    <property type="project" value="TreeGrafter"/>
</dbReference>
<protein>
    <recommendedName>
        <fullName evidence="2">Dehydrogenase E1 component domain-containing protein</fullName>
    </recommendedName>
</protein>
<evidence type="ECO:0000313" key="3">
    <source>
        <dbReference type="EMBL" id="SVD55883.1"/>
    </source>
</evidence>
<keyword evidence="1" id="KW-0560">Oxidoreductase</keyword>
<dbReference type="InterPro" id="IPR029061">
    <property type="entry name" value="THDP-binding"/>
</dbReference>
<reference evidence="3" key="1">
    <citation type="submission" date="2018-05" db="EMBL/GenBank/DDBJ databases">
        <authorList>
            <person name="Lanie J.A."/>
            <person name="Ng W.-L."/>
            <person name="Kazmierczak K.M."/>
            <person name="Andrzejewski T.M."/>
            <person name="Davidsen T.M."/>
            <person name="Wayne K.J."/>
            <person name="Tettelin H."/>
            <person name="Glass J.I."/>
            <person name="Rusch D."/>
            <person name="Podicherti R."/>
            <person name="Tsui H.-C.T."/>
            <person name="Winkler M.E."/>
        </authorList>
    </citation>
    <scope>NUCLEOTIDE SEQUENCE</scope>
</reference>
<dbReference type="Gene3D" id="3.40.50.970">
    <property type="match status" value="1"/>
</dbReference>
<proteinExistence type="predicted"/>
<dbReference type="PANTHER" id="PTHR43380:SF1">
    <property type="entry name" value="2-OXOISOVALERATE DEHYDROGENASE SUBUNIT ALPHA, MITOCHONDRIAL"/>
    <property type="match status" value="1"/>
</dbReference>
<dbReference type="GO" id="GO:0016624">
    <property type="term" value="F:oxidoreductase activity, acting on the aldehyde or oxo group of donors, disulfide as acceptor"/>
    <property type="evidence" value="ECO:0007669"/>
    <property type="project" value="InterPro"/>
</dbReference>
<organism evidence="3">
    <name type="scientific">marine metagenome</name>
    <dbReference type="NCBI Taxonomy" id="408172"/>
    <lineage>
        <taxon>unclassified sequences</taxon>
        <taxon>metagenomes</taxon>
        <taxon>ecological metagenomes</taxon>
    </lineage>
</organism>
<evidence type="ECO:0000259" key="2">
    <source>
        <dbReference type="Pfam" id="PF00676"/>
    </source>
</evidence>
<feature type="domain" description="Dehydrogenase E1 component" evidence="2">
    <location>
        <begin position="3"/>
        <end position="168"/>
    </location>
</feature>
<dbReference type="Pfam" id="PF00676">
    <property type="entry name" value="E1_dh"/>
    <property type="match status" value="1"/>
</dbReference>
<dbReference type="SUPFAM" id="SSF52518">
    <property type="entry name" value="Thiamin diphosphate-binding fold (THDP-binding)"/>
    <property type="match status" value="1"/>
</dbReference>
<dbReference type="AlphaFoldDB" id="A0A382WAQ4"/>
<dbReference type="PANTHER" id="PTHR43380">
    <property type="entry name" value="2-OXOISOVALERATE DEHYDROGENASE SUBUNIT ALPHA, MITOCHONDRIAL"/>
    <property type="match status" value="1"/>
</dbReference>
<dbReference type="EMBL" id="UINC01158373">
    <property type="protein sequence ID" value="SVD55883.1"/>
    <property type="molecule type" value="Genomic_DNA"/>
</dbReference>
<name>A0A382WAQ4_9ZZZZ</name>
<dbReference type="InterPro" id="IPR001017">
    <property type="entry name" value="DH_E1"/>
</dbReference>
<feature type="non-terminal residue" evidence="3">
    <location>
        <position position="169"/>
    </location>
</feature>
<dbReference type="InterPro" id="IPR050771">
    <property type="entry name" value="Alpha-ketoacid_DH_E1_comp"/>
</dbReference>
<gene>
    <name evidence="3" type="ORF">METZ01_LOCUS408737</name>
</gene>